<dbReference type="AlphaFoldDB" id="A0A6P2DMC8"/>
<name>A0A6P2DMC8_9BACT</name>
<evidence type="ECO:0000256" key="1">
    <source>
        <dbReference type="SAM" id="MobiDB-lite"/>
    </source>
</evidence>
<accession>A0A6P2DMC8</accession>
<sequence length="152" mass="16478">MTRHAREAVSLAVAAALGEVALVAFMTTDWSAVGANVLLLAFLVGPPLFLATTTWRRRTHPARSRLLFVVAVAIAVGGLSVLGWDLYRYSTDAQFRRTPNMHGLIVPIVQWVVILAAWLVLVVQEGRDKHTAKSAPLPLSGAEKQASTRPQS</sequence>
<keyword evidence="2" id="KW-0472">Membrane</keyword>
<evidence type="ECO:0000313" key="4">
    <source>
        <dbReference type="Proteomes" id="UP000464178"/>
    </source>
</evidence>
<feature type="transmembrane region" description="Helical" evidence="2">
    <location>
        <begin position="104"/>
        <end position="123"/>
    </location>
</feature>
<evidence type="ECO:0000313" key="3">
    <source>
        <dbReference type="EMBL" id="VTS03295.1"/>
    </source>
</evidence>
<keyword evidence="2" id="KW-1133">Transmembrane helix</keyword>
<protein>
    <submittedName>
        <fullName evidence="3">Uncharacterized protein</fullName>
    </submittedName>
</protein>
<dbReference type="RefSeq" id="WP_162672985.1">
    <property type="nucleotide sequence ID" value="NZ_LR593886.1"/>
</dbReference>
<keyword evidence="4" id="KW-1185">Reference proteome</keyword>
<feature type="transmembrane region" description="Helical" evidence="2">
    <location>
        <begin position="66"/>
        <end position="84"/>
    </location>
</feature>
<feature type="transmembrane region" description="Helical" evidence="2">
    <location>
        <begin position="33"/>
        <end position="54"/>
    </location>
</feature>
<proteinExistence type="predicted"/>
<dbReference type="EMBL" id="LR593886">
    <property type="protein sequence ID" value="VTS03295.1"/>
    <property type="molecule type" value="Genomic_DNA"/>
</dbReference>
<dbReference type="Proteomes" id="UP000464178">
    <property type="component" value="Chromosome"/>
</dbReference>
<reference evidence="3 4" key="1">
    <citation type="submission" date="2019-05" db="EMBL/GenBank/DDBJ databases">
        <authorList>
            <consortium name="Science for Life Laboratories"/>
        </authorList>
    </citation>
    <scope>NUCLEOTIDE SEQUENCE [LARGE SCALE GENOMIC DNA]</scope>
    <source>
        <strain evidence="3">Soil9</strain>
    </source>
</reference>
<evidence type="ECO:0000256" key="2">
    <source>
        <dbReference type="SAM" id="Phobius"/>
    </source>
</evidence>
<feature type="region of interest" description="Disordered" evidence="1">
    <location>
        <begin position="132"/>
        <end position="152"/>
    </location>
</feature>
<dbReference type="KEGG" id="gms:SOIL9_72310"/>
<organism evidence="3 4">
    <name type="scientific">Gemmata massiliana</name>
    <dbReference type="NCBI Taxonomy" id="1210884"/>
    <lineage>
        <taxon>Bacteria</taxon>
        <taxon>Pseudomonadati</taxon>
        <taxon>Planctomycetota</taxon>
        <taxon>Planctomycetia</taxon>
        <taxon>Gemmatales</taxon>
        <taxon>Gemmataceae</taxon>
        <taxon>Gemmata</taxon>
    </lineage>
</organism>
<gene>
    <name evidence="3" type="ORF">SOIL9_72310</name>
</gene>
<keyword evidence="2" id="KW-0812">Transmembrane</keyword>